<evidence type="ECO:0000259" key="2">
    <source>
        <dbReference type="Pfam" id="PF07250"/>
    </source>
</evidence>
<dbReference type="RefSeq" id="XP_024399361.1">
    <property type="nucleotide sequence ID" value="XM_024543593.2"/>
</dbReference>
<dbReference type="EnsemblPlants" id="Pp3c16_1160V3.3">
    <property type="protein sequence ID" value="Pp3c16_1160V3.3"/>
    <property type="gene ID" value="Pp3c16_1160"/>
</dbReference>
<feature type="domain" description="Galactose oxidase-like Early set" evidence="3">
    <location>
        <begin position="448"/>
        <end position="551"/>
    </location>
</feature>
<dbReference type="PANTHER" id="PTHR32208:SF21">
    <property type="entry name" value="LOW QUALITY PROTEIN: ALDEHYDE OXIDASE GLOX-LIKE"/>
    <property type="match status" value="1"/>
</dbReference>
<dbReference type="OMA" id="SITCERM"/>
<gene>
    <name evidence="5" type="primary">LOC112293773</name>
    <name evidence="4" type="ORF">PHYPA_020299</name>
</gene>
<dbReference type="OrthoDB" id="2019572at2759"/>
<dbReference type="GeneID" id="112293773"/>
<dbReference type="EnsemblPlants" id="Pp3c16_1160V3.2">
    <property type="protein sequence ID" value="Pp3c16_1160V3.2"/>
    <property type="gene ID" value="Pp3c16_1160"/>
</dbReference>
<evidence type="ECO:0000313" key="6">
    <source>
        <dbReference type="Proteomes" id="UP000006727"/>
    </source>
</evidence>
<dbReference type="Proteomes" id="UP000006727">
    <property type="component" value="Chromosome 16"/>
</dbReference>
<dbReference type="Gene3D" id="2.130.10.80">
    <property type="entry name" value="Galactose oxidase/kelch, beta-propeller"/>
    <property type="match status" value="1"/>
</dbReference>
<dbReference type="RefSeq" id="XP_024399362.1">
    <property type="nucleotide sequence ID" value="XM_024543594.2"/>
</dbReference>
<reference evidence="5" key="3">
    <citation type="submission" date="2020-12" db="UniProtKB">
        <authorList>
            <consortium name="EnsemblPlants"/>
        </authorList>
    </citation>
    <scope>IDENTIFICATION</scope>
</reference>
<dbReference type="Gramene" id="Pp3c16_1160V3.4">
    <property type="protein sequence ID" value="Pp3c16_1160V3.4"/>
    <property type="gene ID" value="Pp3c16_1160"/>
</dbReference>
<protein>
    <recommendedName>
        <fullName evidence="7">Galactose oxidase-like Early set domain-containing protein</fullName>
    </recommendedName>
</protein>
<reference evidence="4 6" key="2">
    <citation type="journal article" date="2018" name="Plant J.">
        <title>The Physcomitrella patens chromosome-scale assembly reveals moss genome structure and evolution.</title>
        <authorList>
            <person name="Lang D."/>
            <person name="Ullrich K.K."/>
            <person name="Murat F."/>
            <person name="Fuchs J."/>
            <person name="Jenkins J."/>
            <person name="Haas F.B."/>
            <person name="Piednoel M."/>
            <person name="Gundlach H."/>
            <person name="Van Bel M."/>
            <person name="Meyberg R."/>
            <person name="Vives C."/>
            <person name="Morata J."/>
            <person name="Symeonidi A."/>
            <person name="Hiss M."/>
            <person name="Muchero W."/>
            <person name="Kamisugi Y."/>
            <person name="Saleh O."/>
            <person name="Blanc G."/>
            <person name="Decker E.L."/>
            <person name="van Gessel N."/>
            <person name="Grimwood J."/>
            <person name="Hayes R.D."/>
            <person name="Graham S.W."/>
            <person name="Gunter L.E."/>
            <person name="McDaniel S.F."/>
            <person name="Hoernstein S.N.W."/>
            <person name="Larsson A."/>
            <person name="Li F.W."/>
            <person name="Perroud P.F."/>
            <person name="Phillips J."/>
            <person name="Ranjan P."/>
            <person name="Rokshar D.S."/>
            <person name="Rothfels C.J."/>
            <person name="Schneider L."/>
            <person name="Shu S."/>
            <person name="Stevenson D.W."/>
            <person name="Thummler F."/>
            <person name="Tillich M."/>
            <person name="Villarreal Aguilar J.C."/>
            <person name="Widiez T."/>
            <person name="Wong G.K."/>
            <person name="Wymore A."/>
            <person name="Zhang Y."/>
            <person name="Zimmer A.D."/>
            <person name="Quatrano R.S."/>
            <person name="Mayer K.F.X."/>
            <person name="Goodstein D."/>
            <person name="Casacuberta J.M."/>
            <person name="Vandepoele K."/>
            <person name="Reski R."/>
            <person name="Cuming A.C."/>
            <person name="Tuskan G.A."/>
            <person name="Maumus F."/>
            <person name="Salse J."/>
            <person name="Schmutz J."/>
            <person name="Rensing S.A."/>
        </authorList>
    </citation>
    <scope>NUCLEOTIDE SEQUENCE [LARGE SCALE GENOMIC DNA]</scope>
    <source>
        <strain evidence="5 6">cv. Gransden 2004</strain>
    </source>
</reference>
<sequence>MSATVMLSKRILKHRWLWTQVTVVLHFLLAAVVGVHGQAVSLGTWEILVNNSGIASMHAAVTRYGTVVLLDRTNTGATEIALPGGACRDSDDLVLKHDCTAHSVLFDPGTNTVRPLSILTDTWCSSGQFLSDGTLMQTGGDFEGIRKVRTFAPCPATGTCDWVESVEVVLEAPRWYATNQLLPDGRQIIIGGRSAYNIEYIPPAANGLLYFDFLNTTNDAQNDNLYPFVHLLPTGNLYIFANRDSIEYNYITNTVVKRFPRIPGEPRNYPSAGSSVMLPLLASNQFATVEVLICGGAQYGAFLEPWTQKPCSITCERMTVTDPNPIWVEERMPFARCMGDMILLPNKDVLIINGASKGSQGWGNAIDPVLNPVRYNPYAMSGSRFTIMAPSAIARMYHCTANLLQDGRVLLAGSNSHQFYTFTGDYPTELRIDAFSPPYLSPTLNDLKPTISVSPLQISYGTPFTVTVITPTGMTTIVDLNLMSAPFNTHSYSQGQRLVSLNVAGSVQVAQASVYQVTATAPPSPQVAPPGYYMLFAVNQRVPSTAVWIRVASSG</sequence>
<feature type="domain" description="Glyoxal oxidase N-terminal" evidence="2">
    <location>
        <begin position="57"/>
        <end position="439"/>
    </location>
</feature>
<dbReference type="EnsemblPlants" id="Pp3c16_1160V3.1">
    <property type="protein sequence ID" value="Pp3c16_1160V3.1"/>
    <property type="gene ID" value="Pp3c16_1160"/>
</dbReference>
<dbReference type="STRING" id="3218.A0A2K1J6P3"/>
<dbReference type="Pfam" id="PF09118">
    <property type="entry name" value="GO-like_E_set"/>
    <property type="match status" value="1"/>
</dbReference>
<evidence type="ECO:0000313" key="5">
    <source>
        <dbReference type="EnsemblPlants" id="Pp3c16_1160V3.1"/>
    </source>
</evidence>
<proteinExistence type="predicted"/>
<dbReference type="InterPro" id="IPR037293">
    <property type="entry name" value="Gal_Oxidase_central_sf"/>
</dbReference>
<name>A0A2K1J6P3_PHYPA</name>
<dbReference type="InterPro" id="IPR009880">
    <property type="entry name" value="Glyoxal_oxidase_N"/>
</dbReference>
<dbReference type="Gramene" id="Pp3c16_1160V3.2">
    <property type="protein sequence ID" value="Pp3c16_1160V3.2"/>
    <property type="gene ID" value="Pp3c16_1160"/>
</dbReference>
<keyword evidence="1" id="KW-0732">Signal</keyword>
<dbReference type="InterPro" id="IPR011043">
    <property type="entry name" value="Gal_Oxase/kelch_b-propeller"/>
</dbReference>
<dbReference type="PaxDb" id="3218-PP1S144_105V6.1"/>
<dbReference type="CDD" id="cd02851">
    <property type="entry name" value="E_set_GO_C"/>
    <property type="match status" value="1"/>
</dbReference>
<reference evidence="4 6" key="1">
    <citation type="journal article" date="2008" name="Science">
        <title>The Physcomitrella genome reveals evolutionary insights into the conquest of land by plants.</title>
        <authorList>
            <person name="Rensing S."/>
            <person name="Lang D."/>
            <person name="Zimmer A."/>
            <person name="Terry A."/>
            <person name="Salamov A."/>
            <person name="Shapiro H."/>
            <person name="Nishiyama T."/>
            <person name="Perroud P.-F."/>
            <person name="Lindquist E."/>
            <person name="Kamisugi Y."/>
            <person name="Tanahashi T."/>
            <person name="Sakakibara K."/>
            <person name="Fujita T."/>
            <person name="Oishi K."/>
            <person name="Shin-I T."/>
            <person name="Kuroki Y."/>
            <person name="Toyoda A."/>
            <person name="Suzuki Y."/>
            <person name="Hashimoto A."/>
            <person name="Yamaguchi K."/>
            <person name="Sugano A."/>
            <person name="Kohara Y."/>
            <person name="Fujiyama A."/>
            <person name="Anterola A."/>
            <person name="Aoki S."/>
            <person name="Ashton N."/>
            <person name="Barbazuk W.B."/>
            <person name="Barker E."/>
            <person name="Bennetzen J."/>
            <person name="Bezanilla M."/>
            <person name="Blankenship R."/>
            <person name="Cho S.H."/>
            <person name="Dutcher S."/>
            <person name="Estelle M."/>
            <person name="Fawcett J.A."/>
            <person name="Gundlach H."/>
            <person name="Hanada K."/>
            <person name="Heyl A."/>
            <person name="Hicks K.A."/>
            <person name="Hugh J."/>
            <person name="Lohr M."/>
            <person name="Mayer K."/>
            <person name="Melkozernov A."/>
            <person name="Murata T."/>
            <person name="Nelson D."/>
            <person name="Pils B."/>
            <person name="Prigge M."/>
            <person name="Reiss B."/>
            <person name="Renner T."/>
            <person name="Rombauts S."/>
            <person name="Rushton P."/>
            <person name="Sanderfoot A."/>
            <person name="Schween G."/>
            <person name="Shiu S.-H."/>
            <person name="Stueber K."/>
            <person name="Theodoulou F.L."/>
            <person name="Tu H."/>
            <person name="Van de Peer Y."/>
            <person name="Verrier P.J."/>
            <person name="Waters E."/>
            <person name="Wood A."/>
            <person name="Yang L."/>
            <person name="Cove D."/>
            <person name="Cuming A."/>
            <person name="Hasebe M."/>
            <person name="Lucas S."/>
            <person name="Mishler D.B."/>
            <person name="Reski R."/>
            <person name="Grigoriev I."/>
            <person name="Quatrano R.S."/>
            <person name="Boore J.L."/>
        </authorList>
    </citation>
    <scope>NUCLEOTIDE SEQUENCE [LARGE SCALE GENOMIC DNA]</scope>
    <source>
        <strain evidence="5 6">cv. Gransden 2004</strain>
    </source>
</reference>
<dbReference type="SUPFAM" id="SSF81296">
    <property type="entry name" value="E set domains"/>
    <property type="match status" value="1"/>
</dbReference>
<dbReference type="EMBL" id="ABEU02000016">
    <property type="protein sequence ID" value="PNR37192.1"/>
    <property type="molecule type" value="Genomic_DNA"/>
</dbReference>
<dbReference type="InterPro" id="IPR013783">
    <property type="entry name" value="Ig-like_fold"/>
</dbReference>
<evidence type="ECO:0000259" key="3">
    <source>
        <dbReference type="Pfam" id="PF09118"/>
    </source>
</evidence>
<dbReference type="AlphaFoldDB" id="A0A2K1J6P3"/>
<dbReference type="EnsemblPlants" id="Pp3c16_1160V3.4">
    <property type="protein sequence ID" value="Pp3c16_1160V3.4"/>
    <property type="gene ID" value="Pp3c16_1160"/>
</dbReference>
<dbReference type="KEGG" id="ppp:112293773"/>
<dbReference type="PANTHER" id="PTHR32208">
    <property type="entry name" value="SECRETED PROTEIN-RELATED"/>
    <property type="match status" value="1"/>
</dbReference>
<accession>A0A2K1J6P3</accession>
<evidence type="ECO:0000313" key="4">
    <source>
        <dbReference type="EMBL" id="PNR37192.1"/>
    </source>
</evidence>
<dbReference type="SUPFAM" id="SSF50965">
    <property type="entry name" value="Galactose oxidase, central domain"/>
    <property type="match status" value="1"/>
</dbReference>
<dbReference type="Pfam" id="PF07250">
    <property type="entry name" value="Glyoxal_oxid_N"/>
    <property type="match status" value="1"/>
</dbReference>
<dbReference type="Gramene" id="Pp3c16_1160V3.1">
    <property type="protein sequence ID" value="Pp3c16_1160V3.1"/>
    <property type="gene ID" value="Pp3c16_1160"/>
</dbReference>
<evidence type="ECO:0008006" key="7">
    <source>
        <dbReference type="Google" id="ProtNLM"/>
    </source>
</evidence>
<keyword evidence="6" id="KW-1185">Reference proteome</keyword>
<dbReference type="Gene3D" id="2.60.40.10">
    <property type="entry name" value="Immunoglobulins"/>
    <property type="match status" value="1"/>
</dbReference>
<evidence type="ECO:0000256" key="1">
    <source>
        <dbReference type="ARBA" id="ARBA00022729"/>
    </source>
</evidence>
<dbReference type="InterPro" id="IPR015202">
    <property type="entry name" value="GO-like_E_set"/>
</dbReference>
<dbReference type="InterPro" id="IPR014756">
    <property type="entry name" value="Ig_E-set"/>
</dbReference>
<organism evidence="4">
    <name type="scientific">Physcomitrium patens</name>
    <name type="common">Spreading-leaved earth moss</name>
    <name type="synonym">Physcomitrella patens</name>
    <dbReference type="NCBI Taxonomy" id="3218"/>
    <lineage>
        <taxon>Eukaryota</taxon>
        <taxon>Viridiplantae</taxon>
        <taxon>Streptophyta</taxon>
        <taxon>Embryophyta</taxon>
        <taxon>Bryophyta</taxon>
        <taxon>Bryophytina</taxon>
        <taxon>Bryopsida</taxon>
        <taxon>Funariidae</taxon>
        <taxon>Funariales</taxon>
        <taxon>Funariaceae</taxon>
        <taxon>Physcomitrium</taxon>
    </lineage>
</organism>
<dbReference type="Gramene" id="Pp3c16_1160V3.3">
    <property type="protein sequence ID" value="Pp3c16_1160V3.3"/>
    <property type="gene ID" value="Pp3c16_1160"/>
</dbReference>